<organism evidence="2 3">
    <name type="scientific">Nostocoides vanveenii</name>
    <dbReference type="NCBI Taxonomy" id="330835"/>
    <lineage>
        <taxon>Bacteria</taxon>
        <taxon>Bacillati</taxon>
        <taxon>Actinomycetota</taxon>
        <taxon>Actinomycetes</taxon>
        <taxon>Micrococcales</taxon>
        <taxon>Intrasporangiaceae</taxon>
        <taxon>Nostocoides</taxon>
    </lineage>
</organism>
<dbReference type="EMBL" id="BAAAPN010000029">
    <property type="protein sequence ID" value="GAA1753356.1"/>
    <property type="molecule type" value="Genomic_DNA"/>
</dbReference>
<accession>A0ABN2KDN0</accession>
<reference evidence="2 3" key="1">
    <citation type="journal article" date="2019" name="Int. J. Syst. Evol. Microbiol.">
        <title>The Global Catalogue of Microorganisms (GCM) 10K type strain sequencing project: providing services to taxonomists for standard genome sequencing and annotation.</title>
        <authorList>
            <consortium name="The Broad Institute Genomics Platform"/>
            <consortium name="The Broad Institute Genome Sequencing Center for Infectious Disease"/>
            <person name="Wu L."/>
            <person name="Ma J."/>
        </authorList>
    </citation>
    <scope>NUCLEOTIDE SEQUENCE [LARGE SCALE GENOMIC DNA]</scope>
    <source>
        <strain evidence="2 3">JCM 15591</strain>
    </source>
</reference>
<dbReference type="Proteomes" id="UP001501475">
    <property type="component" value="Unassembled WGS sequence"/>
</dbReference>
<evidence type="ECO:0000313" key="3">
    <source>
        <dbReference type="Proteomes" id="UP001501475"/>
    </source>
</evidence>
<proteinExistence type="predicted"/>
<gene>
    <name evidence="2" type="ORF">GCM10009810_11600</name>
</gene>
<sequence>MSKCPLCFSDVDPGRARWQCMNRECAGPASPEPLATSYLGHEMTVKQRREEVRPSDHRGAWAPRAQQFCTDCGVSMTRACTVCRYPLPADVGESDVVCVALAGARATGKSVSIGVMRLFLEKFIEELRSSLDFESRYSESDEDKEYVKQILTGMVYPPTPPGQARSLLYSMGQINGKRRYLALRDIAGEDLEAAEAKLNLSFLGRADLVIFLFDPLAIKSIQDALENLIPRQRAVGQEPQKVLQTVLRHMGAGRPHLAICLAKVDALQRLADHNNPISPVFANPGTTLMRESVRHGVTSGPGYDEHSAQLLSEEVRSTLMLLNGTVIVNMVENPANGNILPHRFFTTSALGGAADGELLPPHGITPFRVLDPLLWIFHQKGMIPSIA</sequence>
<protein>
    <recommendedName>
        <fullName evidence="1">Double-GTPase 2 domain-containing protein</fullName>
    </recommendedName>
</protein>
<evidence type="ECO:0000313" key="2">
    <source>
        <dbReference type="EMBL" id="GAA1753356.1"/>
    </source>
</evidence>
<name>A0ABN2KDN0_9MICO</name>
<comment type="caution">
    <text evidence="2">The sequence shown here is derived from an EMBL/GenBank/DDBJ whole genome shotgun (WGS) entry which is preliminary data.</text>
</comment>
<dbReference type="InterPro" id="IPR045528">
    <property type="entry name" value="DO-GTPase2"/>
</dbReference>
<evidence type="ECO:0000259" key="1">
    <source>
        <dbReference type="Pfam" id="PF19993"/>
    </source>
</evidence>
<dbReference type="Pfam" id="PF19993">
    <property type="entry name" value="DO-GTPase2"/>
    <property type="match status" value="1"/>
</dbReference>
<feature type="domain" description="Double-GTPase 2" evidence="1">
    <location>
        <begin position="155"/>
        <end position="269"/>
    </location>
</feature>
<keyword evidence="3" id="KW-1185">Reference proteome</keyword>